<feature type="transmembrane region" description="Helical" evidence="1">
    <location>
        <begin position="7"/>
        <end position="24"/>
    </location>
</feature>
<evidence type="ECO:0000313" key="3">
    <source>
        <dbReference type="Proteomes" id="UP001194468"/>
    </source>
</evidence>
<dbReference type="AlphaFoldDB" id="A0AAD4BUF3"/>
<keyword evidence="1" id="KW-0812">Transmembrane</keyword>
<protein>
    <submittedName>
        <fullName evidence="2">Uncharacterized protein</fullName>
    </submittedName>
</protein>
<proteinExistence type="predicted"/>
<evidence type="ECO:0000313" key="2">
    <source>
        <dbReference type="EMBL" id="KAF8440412.1"/>
    </source>
</evidence>
<sequence>MDSNRDSITWIIIHRIVVVLSNLFHGHTYLLWLLVLSSWTTLAFVVVRRLFSSVAVVLTFVFDVVLQEGAMGVVKTPFLAIKRVTASMLTKPMFLSSVQLLISTYSGYTIADNSKHTQTGK</sequence>
<dbReference type="Proteomes" id="UP001194468">
    <property type="component" value="Unassembled WGS sequence"/>
</dbReference>
<comment type="caution">
    <text evidence="2">The sequence shown here is derived from an EMBL/GenBank/DDBJ whole genome shotgun (WGS) entry which is preliminary data.</text>
</comment>
<reference evidence="2" key="2">
    <citation type="journal article" date="2020" name="Nat. Commun.">
        <title>Large-scale genome sequencing of mycorrhizal fungi provides insights into the early evolution of symbiotic traits.</title>
        <authorList>
            <person name="Miyauchi S."/>
            <person name="Kiss E."/>
            <person name="Kuo A."/>
            <person name="Drula E."/>
            <person name="Kohler A."/>
            <person name="Sanchez-Garcia M."/>
            <person name="Morin E."/>
            <person name="Andreopoulos B."/>
            <person name="Barry K.W."/>
            <person name="Bonito G."/>
            <person name="Buee M."/>
            <person name="Carver A."/>
            <person name="Chen C."/>
            <person name="Cichocki N."/>
            <person name="Clum A."/>
            <person name="Culley D."/>
            <person name="Crous P.W."/>
            <person name="Fauchery L."/>
            <person name="Girlanda M."/>
            <person name="Hayes R.D."/>
            <person name="Keri Z."/>
            <person name="LaButti K."/>
            <person name="Lipzen A."/>
            <person name="Lombard V."/>
            <person name="Magnuson J."/>
            <person name="Maillard F."/>
            <person name="Murat C."/>
            <person name="Nolan M."/>
            <person name="Ohm R.A."/>
            <person name="Pangilinan J."/>
            <person name="Pereira M.F."/>
            <person name="Perotto S."/>
            <person name="Peter M."/>
            <person name="Pfister S."/>
            <person name="Riley R."/>
            <person name="Sitrit Y."/>
            <person name="Stielow J.B."/>
            <person name="Szollosi G."/>
            <person name="Zifcakova L."/>
            <person name="Stursova M."/>
            <person name="Spatafora J.W."/>
            <person name="Tedersoo L."/>
            <person name="Vaario L.M."/>
            <person name="Yamada A."/>
            <person name="Yan M."/>
            <person name="Wang P."/>
            <person name="Xu J."/>
            <person name="Bruns T."/>
            <person name="Baldrian P."/>
            <person name="Vilgalys R."/>
            <person name="Dunand C."/>
            <person name="Henrissat B."/>
            <person name="Grigoriev I.V."/>
            <person name="Hibbett D."/>
            <person name="Nagy L.G."/>
            <person name="Martin F.M."/>
        </authorList>
    </citation>
    <scope>NUCLEOTIDE SEQUENCE</scope>
    <source>
        <strain evidence="2">BED1</strain>
    </source>
</reference>
<keyword evidence="3" id="KW-1185">Reference proteome</keyword>
<name>A0AAD4BUF3_BOLED</name>
<reference evidence="2" key="1">
    <citation type="submission" date="2019-10" db="EMBL/GenBank/DDBJ databases">
        <authorList>
            <consortium name="DOE Joint Genome Institute"/>
            <person name="Kuo A."/>
            <person name="Miyauchi S."/>
            <person name="Kiss E."/>
            <person name="Drula E."/>
            <person name="Kohler A."/>
            <person name="Sanchez-Garcia M."/>
            <person name="Andreopoulos B."/>
            <person name="Barry K.W."/>
            <person name="Bonito G."/>
            <person name="Buee M."/>
            <person name="Carver A."/>
            <person name="Chen C."/>
            <person name="Cichocki N."/>
            <person name="Clum A."/>
            <person name="Culley D."/>
            <person name="Crous P.W."/>
            <person name="Fauchery L."/>
            <person name="Girlanda M."/>
            <person name="Hayes R."/>
            <person name="Keri Z."/>
            <person name="LaButti K."/>
            <person name="Lipzen A."/>
            <person name="Lombard V."/>
            <person name="Magnuson J."/>
            <person name="Maillard F."/>
            <person name="Morin E."/>
            <person name="Murat C."/>
            <person name="Nolan M."/>
            <person name="Ohm R."/>
            <person name="Pangilinan J."/>
            <person name="Pereira M."/>
            <person name="Perotto S."/>
            <person name="Peter M."/>
            <person name="Riley R."/>
            <person name="Sitrit Y."/>
            <person name="Stielow B."/>
            <person name="Szollosi G."/>
            <person name="Zifcakova L."/>
            <person name="Stursova M."/>
            <person name="Spatafora J.W."/>
            <person name="Tedersoo L."/>
            <person name="Vaario L.-M."/>
            <person name="Yamada A."/>
            <person name="Yan M."/>
            <person name="Wang P."/>
            <person name="Xu J."/>
            <person name="Bruns T."/>
            <person name="Baldrian P."/>
            <person name="Vilgalys R."/>
            <person name="Henrissat B."/>
            <person name="Grigoriev I.V."/>
            <person name="Hibbett D."/>
            <person name="Nagy L.G."/>
            <person name="Martin F.M."/>
        </authorList>
    </citation>
    <scope>NUCLEOTIDE SEQUENCE</scope>
    <source>
        <strain evidence="2">BED1</strain>
    </source>
</reference>
<accession>A0AAD4BUF3</accession>
<dbReference type="EMBL" id="WHUW01000012">
    <property type="protein sequence ID" value="KAF8440412.1"/>
    <property type="molecule type" value="Genomic_DNA"/>
</dbReference>
<evidence type="ECO:0000256" key="1">
    <source>
        <dbReference type="SAM" id="Phobius"/>
    </source>
</evidence>
<gene>
    <name evidence="2" type="ORF">L210DRAFT_336615</name>
</gene>
<keyword evidence="1" id="KW-1133">Transmembrane helix</keyword>
<feature type="transmembrane region" description="Helical" evidence="1">
    <location>
        <begin position="54"/>
        <end position="73"/>
    </location>
</feature>
<keyword evidence="1" id="KW-0472">Membrane</keyword>
<organism evidence="2 3">
    <name type="scientific">Boletus edulis BED1</name>
    <dbReference type="NCBI Taxonomy" id="1328754"/>
    <lineage>
        <taxon>Eukaryota</taxon>
        <taxon>Fungi</taxon>
        <taxon>Dikarya</taxon>
        <taxon>Basidiomycota</taxon>
        <taxon>Agaricomycotina</taxon>
        <taxon>Agaricomycetes</taxon>
        <taxon>Agaricomycetidae</taxon>
        <taxon>Boletales</taxon>
        <taxon>Boletineae</taxon>
        <taxon>Boletaceae</taxon>
        <taxon>Boletoideae</taxon>
        <taxon>Boletus</taxon>
    </lineage>
</organism>